<dbReference type="PANTHER" id="PTHR21343">
    <property type="entry name" value="DETHIOBIOTIN SYNTHETASE"/>
    <property type="match status" value="1"/>
</dbReference>
<evidence type="ECO:0000256" key="1">
    <source>
        <dbReference type="ARBA" id="ARBA00022962"/>
    </source>
</evidence>
<evidence type="ECO:0000259" key="2">
    <source>
        <dbReference type="Pfam" id="PF01656"/>
    </source>
</evidence>
<dbReference type="SUPFAM" id="SSF52540">
    <property type="entry name" value="P-loop containing nucleoside triphosphate hydrolases"/>
    <property type="match status" value="1"/>
</dbReference>
<gene>
    <name evidence="3" type="ORF">ACFSVL_09860</name>
</gene>
<dbReference type="InterPro" id="IPR002586">
    <property type="entry name" value="CobQ/CobB/MinD/ParA_Nub-bd_dom"/>
</dbReference>
<accession>A0ABW5H351</accession>
<dbReference type="Proteomes" id="UP001597483">
    <property type="component" value="Unassembled WGS sequence"/>
</dbReference>
<dbReference type="Pfam" id="PF01656">
    <property type="entry name" value="CbiA"/>
    <property type="match status" value="1"/>
</dbReference>
<evidence type="ECO:0000313" key="4">
    <source>
        <dbReference type="Proteomes" id="UP001597483"/>
    </source>
</evidence>
<name>A0ABW5H351_9PSEU</name>
<dbReference type="EMBL" id="JBHUKS010000006">
    <property type="protein sequence ID" value="MFD2467698.1"/>
    <property type="molecule type" value="Genomic_DNA"/>
</dbReference>
<reference evidence="4" key="1">
    <citation type="journal article" date="2019" name="Int. J. Syst. Evol. Microbiol.">
        <title>The Global Catalogue of Microorganisms (GCM) 10K type strain sequencing project: providing services to taxonomists for standard genome sequencing and annotation.</title>
        <authorList>
            <consortium name="The Broad Institute Genomics Platform"/>
            <consortium name="The Broad Institute Genome Sequencing Center for Infectious Disease"/>
            <person name="Wu L."/>
            <person name="Ma J."/>
        </authorList>
    </citation>
    <scope>NUCLEOTIDE SEQUENCE [LARGE SCALE GENOMIC DNA]</scope>
    <source>
        <strain evidence="4">CGMCC 4.7641</strain>
    </source>
</reference>
<dbReference type="Gene3D" id="3.40.50.300">
    <property type="entry name" value="P-loop containing nucleotide triphosphate hydrolases"/>
    <property type="match status" value="1"/>
</dbReference>
<keyword evidence="1" id="KW-0315">Glutamine amidotransferase</keyword>
<dbReference type="InterPro" id="IPR027417">
    <property type="entry name" value="P-loop_NTPase"/>
</dbReference>
<sequence>MGALRTGGSVSGTARNVAVLGTASGVGKTLTTVAICRWLRQRGVDVAPFKAMSMQDGDSFYRTETGSVIHHHQVYQASGAKLPPEATMNPVAVWRHAGQVMTVVNGRRDDRVLSLAPRRRTAVLREAIMDSYRDLSRRHEFIVIEGCGSPVELNLRRRDVSNLWLTNLIKAPCLLVGSVTHTGVFAAMIGTLSLMRPFERARVIGLVVNRYMGDPRDFISGMQILESRSGVPCWGTIPDYAGLGQLERTPDDPEQTRKLLETPELDEEIDRWTEHVAKHLSLERLLR</sequence>
<feature type="domain" description="CobQ/CobB/MinD/ParA nucleotide binding" evidence="2">
    <location>
        <begin position="17"/>
        <end position="241"/>
    </location>
</feature>
<proteinExistence type="predicted"/>
<protein>
    <submittedName>
        <fullName evidence="3">AAA family ATPase</fullName>
    </submittedName>
</protein>
<organism evidence="3 4">
    <name type="scientific">Amycolatopsis silviterrae</name>
    <dbReference type="NCBI Taxonomy" id="1656914"/>
    <lineage>
        <taxon>Bacteria</taxon>
        <taxon>Bacillati</taxon>
        <taxon>Actinomycetota</taxon>
        <taxon>Actinomycetes</taxon>
        <taxon>Pseudonocardiales</taxon>
        <taxon>Pseudonocardiaceae</taxon>
        <taxon>Amycolatopsis</taxon>
    </lineage>
</organism>
<dbReference type="PANTHER" id="PTHR21343:SF9">
    <property type="entry name" value="LIPID II ISOGLUTAMINYL SYNTHASE (GLUTAMINE-HYDROLYZING) SUBUNIT GATD"/>
    <property type="match status" value="1"/>
</dbReference>
<comment type="caution">
    <text evidence="3">The sequence shown here is derived from an EMBL/GenBank/DDBJ whole genome shotgun (WGS) entry which is preliminary data.</text>
</comment>
<dbReference type="RefSeq" id="WP_378302656.1">
    <property type="nucleotide sequence ID" value="NZ_JBHUKS010000006.1"/>
</dbReference>
<evidence type="ECO:0000313" key="3">
    <source>
        <dbReference type="EMBL" id="MFD2467698.1"/>
    </source>
</evidence>
<keyword evidence="4" id="KW-1185">Reference proteome</keyword>